<name>A0A2A9EPE8_9MICO</name>
<dbReference type="Gene3D" id="1.20.1260.100">
    <property type="entry name" value="TspO/MBR protein"/>
    <property type="match status" value="1"/>
</dbReference>
<feature type="signal peptide" evidence="7">
    <location>
        <begin position="1"/>
        <end position="23"/>
    </location>
</feature>
<dbReference type="GO" id="GO:0016020">
    <property type="term" value="C:membrane"/>
    <property type="evidence" value="ECO:0007669"/>
    <property type="project" value="UniProtKB-SubCell"/>
</dbReference>
<keyword evidence="5 6" id="KW-0472">Membrane</keyword>
<evidence type="ECO:0000313" key="9">
    <source>
        <dbReference type="Proteomes" id="UP000222106"/>
    </source>
</evidence>
<dbReference type="InterPro" id="IPR004307">
    <property type="entry name" value="TspO_MBR"/>
</dbReference>
<dbReference type="PIRSF" id="PIRSF005859">
    <property type="entry name" value="PBR"/>
    <property type="match status" value="1"/>
</dbReference>
<dbReference type="RefSeq" id="WP_098484081.1">
    <property type="nucleotide sequence ID" value="NZ_PDJI01000004.1"/>
</dbReference>
<dbReference type="InterPro" id="IPR038330">
    <property type="entry name" value="TspO/MBR-related_sf"/>
</dbReference>
<evidence type="ECO:0000256" key="7">
    <source>
        <dbReference type="SAM" id="SignalP"/>
    </source>
</evidence>
<dbReference type="GO" id="GO:0033013">
    <property type="term" value="P:tetrapyrrole metabolic process"/>
    <property type="evidence" value="ECO:0007669"/>
    <property type="project" value="UniProtKB-ARBA"/>
</dbReference>
<proteinExistence type="inferred from homology"/>
<dbReference type="Proteomes" id="UP000222106">
    <property type="component" value="Unassembled WGS sequence"/>
</dbReference>
<evidence type="ECO:0000256" key="1">
    <source>
        <dbReference type="ARBA" id="ARBA00004141"/>
    </source>
</evidence>
<dbReference type="PANTHER" id="PTHR10057:SF0">
    <property type="entry name" value="TRANSLOCATOR PROTEIN"/>
    <property type="match status" value="1"/>
</dbReference>
<sequence>MRPRTLAATAAAVVATAVAGSLATDPDDRWYRDLDKPSWQPPPVAFPVVWTALYADIAAASAAVLSDEAPTPADHRAYRVALGTNLALNAGWSWLFFRSRRPWLAAAECLVLTASSADLVRRTARVRPRAGAALAPYAAWCAFATVLSTAIARRN</sequence>
<feature type="transmembrane region" description="Helical" evidence="6">
    <location>
        <begin position="132"/>
        <end position="152"/>
    </location>
</feature>
<evidence type="ECO:0000313" key="8">
    <source>
        <dbReference type="EMBL" id="PFG40099.1"/>
    </source>
</evidence>
<protein>
    <submittedName>
        <fullName evidence="8">TspO/MBR related protein</fullName>
    </submittedName>
</protein>
<keyword evidence="3 6" id="KW-0812">Transmembrane</keyword>
<dbReference type="AlphaFoldDB" id="A0A2A9EPE8"/>
<evidence type="ECO:0000256" key="3">
    <source>
        <dbReference type="ARBA" id="ARBA00022692"/>
    </source>
</evidence>
<reference evidence="8 9" key="1">
    <citation type="submission" date="2017-10" db="EMBL/GenBank/DDBJ databases">
        <title>Sequencing the genomes of 1000 actinobacteria strains.</title>
        <authorList>
            <person name="Klenk H.-P."/>
        </authorList>
    </citation>
    <scope>NUCLEOTIDE SEQUENCE [LARGE SCALE GENOMIC DNA]</scope>
    <source>
        <strain evidence="8 9">DSM 21838</strain>
    </source>
</reference>
<keyword evidence="9" id="KW-1185">Reference proteome</keyword>
<dbReference type="Pfam" id="PF03073">
    <property type="entry name" value="TspO_MBR"/>
    <property type="match status" value="1"/>
</dbReference>
<gene>
    <name evidence="8" type="ORF">ATJ97_2620</name>
</gene>
<evidence type="ECO:0000256" key="2">
    <source>
        <dbReference type="ARBA" id="ARBA00007524"/>
    </source>
</evidence>
<dbReference type="CDD" id="cd15904">
    <property type="entry name" value="TSPO_MBR"/>
    <property type="match status" value="1"/>
</dbReference>
<keyword evidence="7" id="KW-0732">Signal</keyword>
<dbReference type="OrthoDB" id="9795496at2"/>
<accession>A0A2A9EPE8</accession>
<dbReference type="PANTHER" id="PTHR10057">
    <property type="entry name" value="PERIPHERAL-TYPE BENZODIAZEPINE RECEPTOR"/>
    <property type="match status" value="1"/>
</dbReference>
<dbReference type="FunFam" id="1.20.1260.100:FF:000001">
    <property type="entry name" value="translocator protein 2"/>
    <property type="match status" value="1"/>
</dbReference>
<comment type="subcellular location">
    <subcellularLocation>
        <location evidence="1">Membrane</location>
        <topology evidence="1">Multi-pass membrane protein</topology>
    </subcellularLocation>
</comment>
<evidence type="ECO:0000256" key="4">
    <source>
        <dbReference type="ARBA" id="ARBA00022989"/>
    </source>
</evidence>
<comment type="similarity">
    <text evidence="2">Belongs to the TspO/BZRP family.</text>
</comment>
<feature type="transmembrane region" description="Helical" evidence="6">
    <location>
        <begin position="47"/>
        <end position="65"/>
    </location>
</feature>
<keyword evidence="4 6" id="KW-1133">Transmembrane helix</keyword>
<organism evidence="8 9">
    <name type="scientific">Georgenia soli</name>
    <dbReference type="NCBI Taxonomy" id="638953"/>
    <lineage>
        <taxon>Bacteria</taxon>
        <taxon>Bacillati</taxon>
        <taxon>Actinomycetota</taxon>
        <taxon>Actinomycetes</taxon>
        <taxon>Micrococcales</taxon>
        <taxon>Bogoriellaceae</taxon>
        <taxon>Georgenia</taxon>
    </lineage>
</organism>
<evidence type="ECO:0000256" key="5">
    <source>
        <dbReference type="ARBA" id="ARBA00023136"/>
    </source>
</evidence>
<feature type="chain" id="PRO_5039585155" evidence="7">
    <location>
        <begin position="24"/>
        <end position="155"/>
    </location>
</feature>
<comment type="caution">
    <text evidence="8">The sequence shown here is derived from an EMBL/GenBank/DDBJ whole genome shotgun (WGS) entry which is preliminary data.</text>
</comment>
<evidence type="ECO:0000256" key="6">
    <source>
        <dbReference type="SAM" id="Phobius"/>
    </source>
</evidence>
<dbReference type="EMBL" id="PDJI01000004">
    <property type="protein sequence ID" value="PFG40099.1"/>
    <property type="molecule type" value="Genomic_DNA"/>
</dbReference>